<feature type="compositionally biased region" description="Acidic residues" evidence="1">
    <location>
        <begin position="224"/>
        <end position="235"/>
    </location>
</feature>
<feature type="compositionally biased region" description="Low complexity" evidence="1">
    <location>
        <begin position="146"/>
        <end position="184"/>
    </location>
</feature>
<gene>
    <name evidence="2" type="ORF">EV702DRAFT_1204765</name>
</gene>
<evidence type="ECO:0000313" key="2">
    <source>
        <dbReference type="EMBL" id="KAG1765050.1"/>
    </source>
</evidence>
<name>A0A9P7CW70_9AGAM</name>
<dbReference type="OrthoDB" id="2692846at2759"/>
<feature type="compositionally biased region" description="Pro residues" evidence="1">
    <location>
        <begin position="185"/>
        <end position="197"/>
    </location>
</feature>
<dbReference type="Proteomes" id="UP000714275">
    <property type="component" value="Unassembled WGS sequence"/>
</dbReference>
<proteinExistence type="predicted"/>
<keyword evidence="3" id="KW-1185">Reference proteome</keyword>
<evidence type="ECO:0000313" key="3">
    <source>
        <dbReference type="Proteomes" id="UP000714275"/>
    </source>
</evidence>
<organism evidence="2 3">
    <name type="scientific">Suillus placidus</name>
    <dbReference type="NCBI Taxonomy" id="48579"/>
    <lineage>
        <taxon>Eukaryota</taxon>
        <taxon>Fungi</taxon>
        <taxon>Dikarya</taxon>
        <taxon>Basidiomycota</taxon>
        <taxon>Agaricomycotina</taxon>
        <taxon>Agaricomycetes</taxon>
        <taxon>Agaricomycetidae</taxon>
        <taxon>Boletales</taxon>
        <taxon>Suillineae</taxon>
        <taxon>Suillaceae</taxon>
        <taxon>Suillus</taxon>
    </lineage>
</organism>
<accession>A0A9P7CW70</accession>
<comment type="caution">
    <text evidence="2">The sequence shown here is derived from an EMBL/GenBank/DDBJ whole genome shotgun (WGS) entry which is preliminary data.</text>
</comment>
<feature type="region of interest" description="Disordered" evidence="1">
    <location>
        <begin position="41"/>
        <end position="256"/>
    </location>
</feature>
<evidence type="ECO:0000256" key="1">
    <source>
        <dbReference type="SAM" id="MobiDB-lite"/>
    </source>
</evidence>
<reference evidence="2" key="1">
    <citation type="journal article" date="2020" name="New Phytol.">
        <title>Comparative genomics reveals dynamic genome evolution in host specialist ectomycorrhizal fungi.</title>
        <authorList>
            <person name="Lofgren L.A."/>
            <person name="Nguyen N.H."/>
            <person name="Vilgalys R."/>
            <person name="Ruytinx J."/>
            <person name="Liao H.L."/>
            <person name="Branco S."/>
            <person name="Kuo A."/>
            <person name="LaButti K."/>
            <person name="Lipzen A."/>
            <person name="Andreopoulos W."/>
            <person name="Pangilinan J."/>
            <person name="Riley R."/>
            <person name="Hundley H."/>
            <person name="Na H."/>
            <person name="Barry K."/>
            <person name="Grigoriev I.V."/>
            <person name="Stajich J.E."/>
            <person name="Kennedy P.G."/>
        </authorList>
    </citation>
    <scope>NUCLEOTIDE SEQUENCE</scope>
    <source>
        <strain evidence="2">DOB743</strain>
    </source>
</reference>
<feature type="compositionally biased region" description="Polar residues" evidence="1">
    <location>
        <begin position="133"/>
        <end position="142"/>
    </location>
</feature>
<dbReference type="EMBL" id="JABBWD010000115">
    <property type="protein sequence ID" value="KAG1765050.1"/>
    <property type="molecule type" value="Genomic_DNA"/>
</dbReference>
<feature type="compositionally biased region" description="Basic residues" evidence="1">
    <location>
        <begin position="200"/>
        <end position="211"/>
    </location>
</feature>
<dbReference type="AlphaFoldDB" id="A0A9P7CW70"/>
<feature type="compositionally biased region" description="Low complexity" evidence="1">
    <location>
        <begin position="92"/>
        <end position="119"/>
    </location>
</feature>
<sequence>MPPTPFSPPRNHYPWNVLINFLDYSRLGSLLRSLLDRQHSTHAPTATPHAHSMSPHSPFATFGPHTPPANSHTPSSDGGPLLGLPRSHDSVSPDSYASYPTSSSYDDSSSGHPASSVSSGNVHMASQGMGHAATSSISTVTPGSPPIVAASQQQQQQQQQRVQIRQRPIMPITAATTTTAQAGPARPPIVPKPPAPRPATKGRARAPKRARPSTSQGGGGGGGDSDDDSDDDDVVEWAGPSMPPQGAASGMLGQRK</sequence>
<protein>
    <submittedName>
        <fullName evidence="2">Uncharacterized protein</fullName>
    </submittedName>
</protein>